<feature type="chain" id="PRO_5031360545" evidence="1">
    <location>
        <begin position="18"/>
        <end position="277"/>
    </location>
</feature>
<name>A0A7R9PLP4_TIMGE</name>
<organism evidence="2">
    <name type="scientific">Timema genevievae</name>
    <name type="common">Walking stick</name>
    <dbReference type="NCBI Taxonomy" id="629358"/>
    <lineage>
        <taxon>Eukaryota</taxon>
        <taxon>Metazoa</taxon>
        <taxon>Ecdysozoa</taxon>
        <taxon>Arthropoda</taxon>
        <taxon>Hexapoda</taxon>
        <taxon>Insecta</taxon>
        <taxon>Pterygota</taxon>
        <taxon>Neoptera</taxon>
        <taxon>Polyneoptera</taxon>
        <taxon>Phasmatodea</taxon>
        <taxon>Timematodea</taxon>
        <taxon>Timematoidea</taxon>
        <taxon>Timematidae</taxon>
        <taxon>Timema</taxon>
    </lineage>
</organism>
<reference evidence="2" key="1">
    <citation type="submission" date="2020-11" db="EMBL/GenBank/DDBJ databases">
        <authorList>
            <person name="Tran Van P."/>
        </authorList>
    </citation>
    <scope>NUCLEOTIDE SEQUENCE</scope>
</reference>
<protein>
    <submittedName>
        <fullName evidence="2">Uncharacterized protein</fullName>
    </submittedName>
</protein>
<gene>
    <name evidence="2" type="ORF">TGEB3V08_LOCUS5858</name>
</gene>
<accession>A0A7R9PLP4</accession>
<evidence type="ECO:0000313" key="2">
    <source>
        <dbReference type="EMBL" id="CAD7594957.1"/>
    </source>
</evidence>
<evidence type="ECO:0000256" key="1">
    <source>
        <dbReference type="SAM" id="SignalP"/>
    </source>
</evidence>
<keyword evidence="1" id="KW-0732">Signal</keyword>
<feature type="signal peptide" evidence="1">
    <location>
        <begin position="1"/>
        <end position="17"/>
    </location>
</feature>
<dbReference type="AlphaFoldDB" id="A0A7R9PLP4"/>
<dbReference type="EMBL" id="OE841247">
    <property type="protein sequence ID" value="CAD7594957.1"/>
    <property type="molecule type" value="Genomic_DNA"/>
</dbReference>
<proteinExistence type="predicted"/>
<sequence>MKAILFGIICLLYKSLGLTVSNNFTIDVQSYAEEIYTSLIQRAVATVGNGRVSLDNTQIDLAGSYLLNLNNRYVEDITEFQIFGQATQFVDATSQNPVILINFQYPELMTCRKGLISPIFCIPITSKSDMGYHLLENTVIDIKSYSRDLLEDRRRFIMNDYNGVVRLNDIRRDITTDRFADSLVFNDEATFHLNGNVNHHNIMIWSTESPHVIMEHSRNSTKPLNDLKKRISAVVETISEDMLGCIWAKMDYCRDVCHGINVFWYLVLHQNYSQNLG</sequence>